<keyword evidence="3 6" id="KW-0285">Flavoprotein</keyword>
<evidence type="ECO:0000259" key="8">
    <source>
        <dbReference type="Pfam" id="PF00441"/>
    </source>
</evidence>
<dbReference type="RefSeq" id="WP_067887969.1">
    <property type="nucleotide sequence ID" value="NZ_VSFG01000008.1"/>
</dbReference>
<evidence type="ECO:0000313" key="11">
    <source>
        <dbReference type="EMBL" id="TYB42349.1"/>
    </source>
</evidence>
<dbReference type="InterPro" id="IPR046373">
    <property type="entry name" value="Acyl-CoA_Oxase/DH_mid-dom_sf"/>
</dbReference>
<dbReference type="AlphaFoldDB" id="A0A5D0NDI4"/>
<dbReference type="GO" id="GO:0005886">
    <property type="term" value="C:plasma membrane"/>
    <property type="evidence" value="ECO:0007669"/>
    <property type="project" value="TreeGrafter"/>
</dbReference>
<dbReference type="Gene3D" id="2.40.110.10">
    <property type="entry name" value="Butyryl-CoA Dehydrogenase, subunit A, domain 2"/>
    <property type="match status" value="1"/>
</dbReference>
<keyword evidence="5 6" id="KW-0560">Oxidoreductase</keyword>
<feature type="domain" description="Acyl-CoA dehydrogenase/oxidase N-terminal" evidence="10">
    <location>
        <begin position="6"/>
        <end position="118"/>
    </location>
</feature>
<comment type="caution">
    <text evidence="11">The sequence shown here is derived from an EMBL/GenBank/DDBJ whole genome shotgun (WGS) entry which is preliminary data.</text>
</comment>
<dbReference type="EMBL" id="VSFG01000008">
    <property type="protein sequence ID" value="TYB42349.1"/>
    <property type="molecule type" value="Genomic_DNA"/>
</dbReference>
<dbReference type="SUPFAM" id="SSF56645">
    <property type="entry name" value="Acyl-CoA dehydrogenase NM domain-like"/>
    <property type="match status" value="1"/>
</dbReference>
<comment type="similarity">
    <text evidence="2 6">Belongs to the acyl-CoA dehydrogenase family.</text>
</comment>
<dbReference type="GO" id="GO:0016627">
    <property type="term" value="F:oxidoreductase activity, acting on the CH-CH group of donors"/>
    <property type="evidence" value="ECO:0007669"/>
    <property type="project" value="InterPro"/>
</dbReference>
<sequence length="398" mass="43330">MDFRDTPEEAAFRARLRDWLAANAPADYDAAADHDAKAAIRRRWHRSLYDAGYMGMAWPREYGGQDLSPVYDAILNEEVGASDGPPVPGQVNYLGRAIYTYGSEEHKRRFLPTLLSGEIQWCQGFSEPGAGSDLAALQTRAERNASGDYVVNGQKMWTSGGQYSDWCLLLARTDPDAPKHKGISAFLVDMKSPGITTRPIVLADGEPETSEVFWDDVEIPADQMLGRPGQGWHIAMTTVTYERGPADVGMISNYRKTLRAIEEEAAARGLTARPEVRRELARAYVLGEALRLNVAQQLSLRVSGREPGPEGSVGKLLWSRAEQSLYHLALDLVGADAVTGAAPDVLAGYFRSRPISVYGGSSQIQRNLLAWHILSMPRKSSPGGAGGRPAAGNAASSR</sequence>
<comment type="cofactor">
    <cofactor evidence="1 6">
        <name>FAD</name>
        <dbReference type="ChEBI" id="CHEBI:57692"/>
    </cofactor>
</comment>
<evidence type="ECO:0000256" key="4">
    <source>
        <dbReference type="ARBA" id="ARBA00022827"/>
    </source>
</evidence>
<dbReference type="GO" id="GO:0050660">
    <property type="term" value="F:flavin adenine dinucleotide binding"/>
    <property type="evidence" value="ECO:0007669"/>
    <property type="project" value="InterPro"/>
</dbReference>
<feature type="domain" description="Acyl-CoA dehydrogenase/oxidase C-terminal" evidence="8">
    <location>
        <begin position="229"/>
        <end position="373"/>
    </location>
</feature>
<dbReference type="Pfam" id="PF00441">
    <property type="entry name" value="Acyl-CoA_dh_1"/>
    <property type="match status" value="1"/>
</dbReference>
<dbReference type="InterPro" id="IPR009075">
    <property type="entry name" value="AcylCo_DH/oxidase_C"/>
</dbReference>
<dbReference type="Proteomes" id="UP000323380">
    <property type="component" value="Unassembled WGS sequence"/>
</dbReference>
<dbReference type="PANTHER" id="PTHR43292:SF4">
    <property type="entry name" value="ACYL-COA DEHYDROGENASE FADE34"/>
    <property type="match status" value="1"/>
</dbReference>
<evidence type="ECO:0000256" key="3">
    <source>
        <dbReference type="ARBA" id="ARBA00022630"/>
    </source>
</evidence>
<dbReference type="Gene3D" id="1.20.140.10">
    <property type="entry name" value="Butyryl-CoA Dehydrogenase, subunit A, domain 3"/>
    <property type="match status" value="1"/>
</dbReference>
<dbReference type="InterPro" id="IPR037069">
    <property type="entry name" value="AcylCoA_DH/ox_N_sf"/>
</dbReference>
<feature type="region of interest" description="Disordered" evidence="7">
    <location>
        <begin position="379"/>
        <end position="398"/>
    </location>
</feature>
<evidence type="ECO:0000256" key="6">
    <source>
        <dbReference type="RuleBase" id="RU362125"/>
    </source>
</evidence>
<dbReference type="PANTHER" id="PTHR43292">
    <property type="entry name" value="ACYL-COA DEHYDROGENASE"/>
    <property type="match status" value="1"/>
</dbReference>
<organism evidence="11 12">
    <name type="scientific">Actinomadura chibensis</name>
    <dbReference type="NCBI Taxonomy" id="392828"/>
    <lineage>
        <taxon>Bacteria</taxon>
        <taxon>Bacillati</taxon>
        <taxon>Actinomycetota</taxon>
        <taxon>Actinomycetes</taxon>
        <taxon>Streptosporangiales</taxon>
        <taxon>Thermomonosporaceae</taxon>
        <taxon>Actinomadura</taxon>
    </lineage>
</organism>
<dbReference type="Gene3D" id="1.10.540.10">
    <property type="entry name" value="Acyl-CoA dehydrogenase/oxidase, N-terminal domain"/>
    <property type="match status" value="1"/>
</dbReference>
<keyword evidence="4 6" id="KW-0274">FAD</keyword>
<dbReference type="InterPro" id="IPR006091">
    <property type="entry name" value="Acyl-CoA_Oxase/DH_mid-dom"/>
</dbReference>
<dbReference type="InterPro" id="IPR052161">
    <property type="entry name" value="Mycobact_Acyl-CoA_DH"/>
</dbReference>
<protein>
    <submittedName>
        <fullName evidence="11">Acyl-CoA dehydrogenase</fullName>
    </submittedName>
</protein>
<dbReference type="Pfam" id="PF02770">
    <property type="entry name" value="Acyl-CoA_dh_M"/>
    <property type="match status" value="1"/>
</dbReference>
<dbReference type="InterPro" id="IPR013786">
    <property type="entry name" value="AcylCoA_DH/ox_N"/>
</dbReference>
<evidence type="ECO:0000313" key="12">
    <source>
        <dbReference type="Proteomes" id="UP000323380"/>
    </source>
</evidence>
<keyword evidence="12" id="KW-1185">Reference proteome</keyword>
<dbReference type="SUPFAM" id="SSF47203">
    <property type="entry name" value="Acyl-CoA dehydrogenase C-terminal domain-like"/>
    <property type="match status" value="1"/>
</dbReference>
<gene>
    <name evidence="11" type="ORF">FXF69_31530</name>
</gene>
<reference evidence="11 12" key="1">
    <citation type="submission" date="2019-08" db="EMBL/GenBank/DDBJ databases">
        <title>Actinomadura sp. nov. CYP1-5 isolated from mountain soil.</title>
        <authorList>
            <person name="Songsumanus A."/>
            <person name="Kuncharoen N."/>
            <person name="Kudo T."/>
            <person name="Yuki M."/>
            <person name="Igarashi Y."/>
            <person name="Tanasupawat S."/>
        </authorList>
    </citation>
    <scope>NUCLEOTIDE SEQUENCE [LARGE SCALE GENOMIC DNA]</scope>
    <source>
        <strain evidence="11 12">JCM 14158</strain>
    </source>
</reference>
<evidence type="ECO:0000256" key="1">
    <source>
        <dbReference type="ARBA" id="ARBA00001974"/>
    </source>
</evidence>
<evidence type="ECO:0000259" key="10">
    <source>
        <dbReference type="Pfam" id="PF02771"/>
    </source>
</evidence>
<evidence type="ECO:0000259" key="9">
    <source>
        <dbReference type="Pfam" id="PF02770"/>
    </source>
</evidence>
<accession>A0A5D0NDI4</accession>
<feature type="domain" description="Acyl-CoA oxidase/dehydrogenase middle" evidence="9">
    <location>
        <begin position="122"/>
        <end position="217"/>
    </location>
</feature>
<name>A0A5D0NDI4_9ACTN</name>
<dbReference type="FunFam" id="2.40.110.10:FF:000011">
    <property type="entry name" value="Acyl-CoA dehydrogenase FadE34"/>
    <property type="match status" value="1"/>
</dbReference>
<evidence type="ECO:0000256" key="2">
    <source>
        <dbReference type="ARBA" id="ARBA00009347"/>
    </source>
</evidence>
<dbReference type="STRING" id="1220554.GCA_001552135_01884"/>
<evidence type="ECO:0000256" key="5">
    <source>
        <dbReference type="ARBA" id="ARBA00023002"/>
    </source>
</evidence>
<proteinExistence type="inferred from homology"/>
<dbReference type="InterPro" id="IPR009100">
    <property type="entry name" value="AcylCoA_DH/oxidase_NM_dom_sf"/>
</dbReference>
<evidence type="ECO:0000256" key="7">
    <source>
        <dbReference type="SAM" id="MobiDB-lite"/>
    </source>
</evidence>
<dbReference type="Pfam" id="PF02771">
    <property type="entry name" value="Acyl-CoA_dh_N"/>
    <property type="match status" value="1"/>
</dbReference>
<dbReference type="InterPro" id="IPR036250">
    <property type="entry name" value="AcylCo_DH-like_C"/>
</dbReference>